<proteinExistence type="predicted"/>
<reference evidence="2 3" key="1">
    <citation type="submission" date="2018-07" db="EMBL/GenBank/DDBJ databases">
        <title>Bacillus sp. YLB-04 draft genome sequence.</title>
        <authorList>
            <person name="Yu L."/>
            <person name="Tang X."/>
        </authorList>
    </citation>
    <scope>NUCLEOTIDE SEQUENCE [LARGE SCALE GENOMIC DNA]</scope>
    <source>
        <strain evidence="2 3">YLB-04</strain>
    </source>
</reference>
<dbReference type="EMBL" id="QNQT01000001">
    <property type="protein sequence ID" value="RDU38067.1"/>
    <property type="molecule type" value="Genomic_DNA"/>
</dbReference>
<dbReference type="RefSeq" id="WP_115449977.1">
    <property type="nucleotide sequence ID" value="NZ_QNQT01000001.1"/>
</dbReference>
<keyword evidence="3" id="KW-1185">Reference proteome</keyword>
<dbReference type="Proteomes" id="UP000257144">
    <property type="component" value="Unassembled WGS sequence"/>
</dbReference>
<comment type="caution">
    <text evidence="2">The sequence shown here is derived from an EMBL/GenBank/DDBJ whole genome shotgun (WGS) entry which is preliminary data.</text>
</comment>
<evidence type="ECO:0000313" key="2">
    <source>
        <dbReference type="EMBL" id="RDU38067.1"/>
    </source>
</evidence>
<feature type="domain" description="HipA-like kinase" evidence="1">
    <location>
        <begin position="16"/>
        <end position="240"/>
    </location>
</feature>
<accession>A0A3D8GUH8</accession>
<dbReference type="OrthoDB" id="2939938at2"/>
<organism evidence="2 3">
    <name type="scientific">Neobacillus piezotolerans</name>
    <dbReference type="NCBI Taxonomy" id="2259171"/>
    <lineage>
        <taxon>Bacteria</taxon>
        <taxon>Bacillati</taxon>
        <taxon>Bacillota</taxon>
        <taxon>Bacilli</taxon>
        <taxon>Bacillales</taxon>
        <taxon>Bacillaceae</taxon>
        <taxon>Neobacillus</taxon>
    </lineage>
</organism>
<evidence type="ECO:0000313" key="3">
    <source>
        <dbReference type="Proteomes" id="UP000257144"/>
    </source>
</evidence>
<dbReference type="InterPro" id="IPR046748">
    <property type="entry name" value="HipA_2"/>
</dbReference>
<dbReference type="Pfam" id="PF20613">
    <property type="entry name" value="HipA_2"/>
    <property type="match status" value="1"/>
</dbReference>
<sequence length="263" mass="30180">MTKEVKIGVNVNLKPVELVESIKKGYSKPQCIRFSDGHKYVVKFKNNPSGTRILVNEYIAAKFGQLLSLPVVPFEVVQISDAFIKDYPILSKHKFTSGSQFASLFIDNCIHLDMRSRNENIIVSNRKHLAGTIVFDLWIGNTDRKENNFLLEPVRNGEYYLHLIDHGRCFSDEDWTVKSLIKMPDMNIKQNVHKWLASLLPNQNELLKAIEKVVNISEKAIYNIINSIPDDWDVLDKEREALVTHLVSGQKLLPQLRLPSIKK</sequence>
<protein>
    <recommendedName>
        <fullName evidence="1">HipA-like kinase domain-containing protein</fullName>
    </recommendedName>
</protein>
<evidence type="ECO:0000259" key="1">
    <source>
        <dbReference type="Pfam" id="PF20613"/>
    </source>
</evidence>
<dbReference type="AlphaFoldDB" id="A0A3D8GUH8"/>
<gene>
    <name evidence="2" type="ORF">DRW41_00375</name>
</gene>
<name>A0A3D8GUH8_9BACI</name>
<dbReference type="Gene3D" id="1.10.1070.20">
    <property type="match status" value="1"/>
</dbReference>